<keyword evidence="5" id="KW-0436">Ligase</keyword>
<evidence type="ECO:0000256" key="2">
    <source>
        <dbReference type="ARBA" id="ARBA00004924"/>
    </source>
</evidence>
<dbReference type="PROSITE" id="PS00012">
    <property type="entry name" value="PHOSPHOPANTETHEINE"/>
    <property type="match status" value="1"/>
</dbReference>
<evidence type="ECO:0000256" key="6">
    <source>
        <dbReference type="SAM" id="MobiDB-lite"/>
    </source>
</evidence>
<dbReference type="InterPro" id="IPR009081">
    <property type="entry name" value="PP-bd_ACP"/>
</dbReference>
<dbReference type="Proteomes" id="UP001336250">
    <property type="component" value="Unassembled WGS sequence"/>
</dbReference>
<dbReference type="GO" id="GO:0005737">
    <property type="term" value="C:cytoplasm"/>
    <property type="evidence" value="ECO:0007669"/>
    <property type="project" value="TreeGrafter"/>
</dbReference>
<feature type="region of interest" description="Disordered" evidence="6">
    <location>
        <begin position="37"/>
        <end position="56"/>
    </location>
</feature>
<name>A0AAW9QBP5_9BURK</name>
<dbReference type="GO" id="GO:0016491">
    <property type="term" value="F:oxidoreductase activity"/>
    <property type="evidence" value="ECO:0007669"/>
    <property type="project" value="InterPro"/>
</dbReference>
<dbReference type="Pfam" id="PF00501">
    <property type="entry name" value="AMP-binding"/>
    <property type="match status" value="2"/>
</dbReference>
<dbReference type="InterPro" id="IPR000873">
    <property type="entry name" value="AMP-dep_synth/lig_dom"/>
</dbReference>
<dbReference type="InterPro" id="IPR023213">
    <property type="entry name" value="CAT-like_dom_sf"/>
</dbReference>
<keyword evidence="9" id="KW-1185">Reference proteome</keyword>
<dbReference type="InterPro" id="IPR020806">
    <property type="entry name" value="PKS_PP-bd"/>
</dbReference>
<protein>
    <submittedName>
        <fullName evidence="8">Amino acid adenylation domain-containing protein</fullName>
    </submittedName>
</protein>
<dbReference type="Gene3D" id="2.30.38.10">
    <property type="entry name" value="Luciferase, Domain 3"/>
    <property type="match status" value="2"/>
</dbReference>
<dbReference type="Gene3D" id="3.30.300.30">
    <property type="match status" value="2"/>
</dbReference>
<dbReference type="FunFam" id="3.40.50.12780:FF:000012">
    <property type="entry name" value="Non-ribosomal peptide synthetase"/>
    <property type="match status" value="1"/>
</dbReference>
<dbReference type="Pfam" id="PF00881">
    <property type="entry name" value="Nitroreductase"/>
    <property type="match status" value="1"/>
</dbReference>
<dbReference type="InterPro" id="IPR010071">
    <property type="entry name" value="AA_adenyl_dom"/>
</dbReference>
<dbReference type="SUPFAM" id="SSF52777">
    <property type="entry name" value="CoA-dependent acyltransferases"/>
    <property type="match status" value="4"/>
</dbReference>
<dbReference type="Pfam" id="PF00550">
    <property type="entry name" value="PP-binding"/>
    <property type="match status" value="2"/>
</dbReference>
<keyword evidence="3" id="KW-0596">Phosphopantetheine</keyword>
<dbReference type="InterPro" id="IPR020845">
    <property type="entry name" value="AMP-binding_CS"/>
</dbReference>
<evidence type="ECO:0000256" key="4">
    <source>
        <dbReference type="ARBA" id="ARBA00022553"/>
    </source>
</evidence>
<dbReference type="InterPro" id="IPR057737">
    <property type="entry name" value="Condensation_MtbB-like"/>
</dbReference>
<dbReference type="Pfam" id="PF13193">
    <property type="entry name" value="AMP-binding_C"/>
    <property type="match status" value="1"/>
</dbReference>
<dbReference type="PROSITE" id="PS00455">
    <property type="entry name" value="AMP_BINDING"/>
    <property type="match status" value="2"/>
</dbReference>
<dbReference type="RefSeq" id="WP_332288086.1">
    <property type="nucleotide sequence ID" value="NZ_JAZIBG010000014.1"/>
</dbReference>
<feature type="domain" description="Carrier" evidence="7">
    <location>
        <begin position="2376"/>
        <end position="2451"/>
    </location>
</feature>
<dbReference type="CDD" id="cd19531">
    <property type="entry name" value="LCL_NRPS-like"/>
    <property type="match status" value="1"/>
</dbReference>
<dbReference type="GO" id="GO:0016874">
    <property type="term" value="F:ligase activity"/>
    <property type="evidence" value="ECO:0007669"/>
    <property type="project" value="UniProtKB-KW"/>
</dbReference>
<evidence type="ECO:0000259" key="7">
    <source>
        <dbReference type="PROSITE" id="PS50075"/>
    </source>
</evidence>
<proteinExistence type="predicted"/>
<dbReference type="Gene3D" id="3.40.109.10">
    <property type="entry name" value="NADH Oxidase"/>
    <property type="match status" value="1"/>
</dbReference>
<dbReference type="InterPro" id="IPR006162">
    <property type="entry name" value="Ppantetheine_attach_site"/>
</dbReference>
<dbReference type="GO" id="GO:0031177">
    <property type="term" value="F:phosphopantetheine binding"/>
    <property type="evidence" value="ECO:0007669"/>
    <property type="project" value="InterPro"/>
</dbReference>
<organism evidence="8 9">
    <name type="scientific">Aquincola agrisoli</name>
    <dbReference type="NCBI Taxonomy" id="3119538"/>
    <lineage>
        <taxon>Bacteria</taxon>
        <taxon>Pseudomonadati</taxon>
        <taxon>Pseudomonadota</taxon>
        <taxon>Betaproteobacteria</taxon>
        <taxon>Burkholderiales</taxon>
        <taxon>Sphaerotilaceae</taxon>
        <taxon>Aquincola</taxon>
    </lineage>
</organism>
<dbReference type="PROSITE" id="PS50075">
    <property type="entry name" value="CARRIER"/>
    <property type="match status" value="2"/>
</dbReference>
<dbReference type="InterPro" id="IPR029058">
    <property type="entry name" value="AB_hydrolase_fold"/>
</dbReference>
<evidence type="ECO:0000313" key="8">
    <source>
        <dbReference type="EMBL" id="MEF7613139.1"/>
    </source>
</evidence>
<dbReference type="PANTHER" id="PTHR45527">
    <property type="entry name" value="NONRIBOSOMAL PEPTIDE SYNTHETASE"/>
    <property type="match status" value="1"/>
</dbReference>
<dbReference type="GO" id="GO:0043041">
    <property type="term" value="P:amino acid activation for nonribosomal peptide biosynthetic process"/>
    <property type="evidence" value="ECO:0007669"/>
    <property type="project" value="TreeGrafter"/>
</dbReference>
<dbReference type="InterPro" id="IPR000415">
    <property type="entry name" value="Nitroreductase-like"/>
</dbReference>
<dbReference type="Gene3D" id="3.40.50.1820">
    <property type="entry name" value="alpha/beta hydrolase"/>
    <property type="match status" value="2"/>
</dbReference>
<dbReference type="FunFam" id="1.10.1200.10:FF:000005">
    <property type="entry name" value="Nonribosomal peptide synthetase 1"/>
    <property type="match status" value="1"/>
</dbReference>
<dbReference type="Pfam" id="PF00668">
    <property type="entry name" value="Condensation"/>
    <property type="match status" value="2"/>
</dbReference>
<dbReference type="GO" id="GO:0044550">
    <property type="term" value="P:secondary metabolite biosynthetic process"/>
    <property type="evidence" value="ECO:0007669"/>
    <property type="project" value="TreeGrafter"/>
</dbReference>
<dbReference type="InterPro" id="IPR025110">
    <property type="entry name" value="AMP-bd_C"/>
</dbReference>
<dbReference type="SUPFAM" id="SSF56801">
    <property type="entry name" value="Acetyl-CoA synthetase-like"/>
    <property type="match status" value="2"/>
</dbReference>
<dbReference type="FunFam" id="3.30.559.10:FF:000023">
    <property type="entry name" value="Non-ribosomal peptide synthetase"/>
    <property type="match status" value="1"/>
</dbReference>
<dbReference type="SUPFAM" id="SSF47336">
    <property type="entry name" value="ACP-like"/>
    <property type="match status" value="2"/>
</dbReference>
<dbReference type="InterPro" id="IPR001242">
    <property type="entry name" value="Condensation_dom"/>
</dbReference>
<comment type="caution">
    <text evidence="8">The sequence shown here is derived from an EMBL/GenBank/DDBJ whole genome shotgun (WGS) entry which is preliminary data.</text>
</comment>
<dbReference type="FunFam" id="3.30.559.30:FF:000006">
    <property type="entry name" value="Yersiniabactin polyketide/non-ribosomal peptide synthetase"/>
    <property type="match status" value="1"/>
</dbReference>
<sequence>MSVTSPRLPDALLRELERLSPEQRTLFERRLAAQGLVAPPPAPQAAAPKRRDAGAGPAPLSFAQQRLWFLQRLAPHSSAYNVASVLRLAGPLDVPALARALHAVVDRHEVLRTAYPAREGGVPVQDVRPTPPDAAALLAVHEVGADEAAAQAWIDKLAAAPFDLAEPPLRLALLRHGPGDHRLLLVTHHIASDRWSVAVFLRELRAGYTAFVAGEGAAPLPPLAIQYADWAAWQHAQLAGPELARHEAWWRGQLGGELPLLDLPLDHPRPPVATDRGAQHPLVLPPALGTALKALAQRRQVTLFMLLLAAFQVWLHRLTGGDDVIVGTEVANREQPGTEPLIGLLVNTLVLRTRIGTAGTAGHPRFDEVLAHVRRNLLDAMAHQALPFEKLVELLNPERHLDQMMPLFQAKFDLQPAAPQDLAMGGMTLTREPLPEHRTKYELRFNLVDAPEGLRGQIEYRSDLFEPATIARMARQFEVLLGGILAAPEAPIGTLPLLDPAERAAVLAMGRTPPLPPAAGDAATLDAMVFAQAARTPGAVAVVDGTERWTYAQLTAAADRLAAAIGRAGVAPGEPVGVCMPRSARLLAALLGVLRSGAAYVPLDPEYPAARLDFIVEDAGIGIVLVDALAPPPPLARAATLRQIAVGPLGDAAPAAPGAPAPRHAEPGRLAYLIYTSGSTGRPKGVAIEHRSAVVLMHWARERFGTEGLASMLASTSVCFDLSVFELFAPLAWGGCVVMAENVLALPRLPAAGEVRFVNTVPSLLQQLLDTHGLPPSVRLIGLAGEPLPPGLVERLRRLPQVEAVYNLYGPSEDTTYSTEACFPGLQGADPEGAEPVRRVPIGRPLPGSQAYVVDAYGEPVPHGVAGELLLGGQGLARGYLGRPALTAERFVPNPFAPEDGAWLYRTGDRVRCLPDGQLEFFGRLDHQVKIRGFRIETGEIEHALREHPDVRDAAVQAPHGPDGQRRLVAHVEGATTADVLRDYLQQRLPSHLVPGHLQLLAALPRLPNGKIDRAALAALPLEDAAASAAPVAPRNDTETHLAAIWQQALKRSDAQPVGVHDNFFALGGHSLLAIEIAARIEQHWGRVLPLQALFQAPTVAQLAARLDKMHRADGPAGGDLPAEAPRPAIVPDDAARHEPFPLTDIQQAYLLGRHAAFELGQVSTHGYREIEATGLQPADVAAALDTLVQRHGMLRAVVTGDGRQRVLPEVPRIQLTQHDLAGLDAEACGEALLRTRERLSHQRFEPSQWPLFQIEASRLPVAEGTPDRWRYHLSFDVLIGDAFSFQLLGRELAALLVSGTLPPLALGFRDCVLAEAAHAASPAGQADWAWWLSRIDELPPAPELPRVQAPAESASRFVRRSATLDAPAWQRVKARAQTAGLTPSAVLLAAFARSLAAHARRPRFTLNLTLFNRPRLHADIDRIVGDFTASLLLACEPRPGESFIAAAQRLQARLWQDLEHRSVSGVRVQRALAQRQQRGGQALFPVVFTSTLGHAQPPAGARPWATEVVYGVSQTSQVLLDHQVSELQGALQVNWDAIDALFPAGLLEGLVQEHAELLALLADPSPAGEAAWTARDAAPAARRMAAWAAYNADASALPMQALQSATDATLLHLLCFRAAQHHPLSPAVITADRTLTHAALAHEALAVAARLAEAGVQPNELVAIGCAKGWAQVVAVLGVLAAGAAYVPIDPGLPAARRAQLVADARARVVLVAAADAAAPGDWTTSTLAIAAPAGPARTEAPPLPPARQAGTDLAYVIYTSGSTGAPKGVMIDHRGAVNTVRDINHRHGIGPGDRVFGLSALNFDLSVWDIFGPLAAGGALVLPAPDDLQQPARWPARLAADRVTVWNTVPALLQLLLDALPAGGGAALPLRLAMLSGDWIPLALPPRLAAACPQARLFSLGGATEASIWSIEHPVDGIDASWRSVPYGRPLAGQPWYVLDDDLRPCPPSVPGELYIAGIGVARGYWGRPALTAERFVPNPFAVPGDAAGAVLYRTGDLGVLRPEGWIEFLGREDHQVKVNGYRIELGEIEAALQRHPALAGAAVAAGGTPPALTAYVVPRLHDAEGGGLLDRLARRAALPGSAPGWRAPVAGDEVVDLPLAATAGPTLPRQSHRRFADAPLALATLAEVLAGLRAHTLPGAPLPKFDYPSAGHLYPLQAWLQVQPGRVDGLAAGWYAYHPAEHRLHRATGLPPLDAAAIDALYGKNRALAEGRAFGLFLVAQLDAVEAAYGERARDFALIEAGHVGQVLMARAAAAAAGDVPAGTLPLGLCALGGTDPAALRQALALQPGQQPVYALMGGAIEPAWALRWQAAEPPVAAPAAVEGLQAWLAERLPAYMLPSRFVVLPSLPLTPNGKLDRQALPAPGAERAAWRAAATGTEHRVAEAWQQTLQVEAVGMDDDFFALGGQSLAALQLLTRLQQAFALPLTLGDLLGALTPAAQAALIDGRLAARAGAPAEAAPLQAASAPAAVPDVAALADDEVDAMLAQLLAEEAGR</sequence>
<dbReference type="InterPro" id="IPR029479">
    <property type="entry name" value="Nitroreductase"/>
</dbReference>
<dbReference type="SMART" id="SM00823">
    <property type="entry name" value="PKS_PP"/>
    <property type="match status" value="2"/>
</dbReference>
<dbReference type="Gene3D" id="3.30.559.10">
    <property type="entry name" value="Chloramphenicol acetyltransferase-like domain"/>
    <property type="match status" value="2"/>
</dbReference>
<evidence type="ECO:0000256" key="3">
    <source>
        <dbReference type="ARBA" id="ARBA00022450"/>
    </source>
</evidence>
<dbReference type="EMBL" id="JAZIBG010000014">
    <property type="protein sequence ID" value="MEF7613139.1"/>
    <property type="molecule type" value="Genomic_DNA"/>
</dbReference>
<evidence type="ECO:0000256" key="1">
    <source>
        <dbReference type="ARBA" id="ARBA00001957"/>
    </source>
</evidence>
<dbReference type="PANTHER" id="PTHR45527:SF1">
    <property type="entry name" value="FATTY ACID SYNTHASE"/>
    <property type="match status" value="1"/>
</dbReference>
<keyword evidence="4" id="KW-0597">Phosphoprotein</keyword>
<dbReference type="CDD" id="cd02142">
    <property type="entry name" value="McbC_SagB-like_oxidoreductase"/>
    <property type="match status" value="1"/>
</dbReference>
<dbReference type="Gene3D" id="3.40.50.980">
    <property type="match status" value="4"/>
</dbReference>
<dbReference type="InterPro" id="IPR045851">
    <property type="entry name" value="AMP-bd_C_sf"/>
</dbReference>
<evidence type="ECO:0000256" key="5">
    <source>
        <dbReference type="ARBA" id="ARBA00022598"/>
    </source>
</evidence>
<feature type="domain" description="Carrier" evidence="7">
    <location>
        <begin position="1033"/>
        <end position="1111"/>
    </location>
</feature>
<dbReference type="Gene3D" id="3.30.559.30">
    <property type="entry name" value="Nonribosomal peptide synthetase, condensation domain"/>
    <property type="match status" value="2"/>
</dbReference>
<accession>A0AAW9QBP5</accession>
<dbReference type="InterPro" id="IPR036736">
    <property type="entry name" value="ACP-like_sf"/>
</dbReference>
<comment type="pathway">
    <text evidence="2">Siderophore biosynthesis.</text>
</comment>
<evidence type="ECO:0000313" key="9">
    <source>
        <dbReference type="Proteomes" id="UP001336250"/>
    </source>
</evidence>
<dbReference type="SUPFAM" id="SSF55469">
    <property type="entry name" value="FMN-dependent nitroreductase-like"/>
    <property type="match status" value="1"/>
</dbReference>
<reference evidence="8 9" key="1">
    <citation type="submission" date="2024-02" db="EMBL/GenBank/DDBJ databases">
        <title>Genome sequence of Aquincola sp. MAHUQ-54.</title>
        <authorList>
            <person name="Huq M.A."/>
        </authorList>
    </citation>
    <scope>NUCLEOTIDE SEQUENCE [LARGE SCALE GENOMIC DNA]</scope>
    <source>
        <strain evidence="8 9">MAHUQ-54</strain>
    </source>
</reference>
<dbReference type="NCBIfam" id="TIGR01733">
    <property type="entry name" value="AA-adenyl-dom"/>
    <property type="match status" value="2"/>
</dbReference>
<dbReference type="CDD" id="cd19535">
    <property type="entry name" value="Cyc_NRPS"/>
    <property type="match status" value="1"/>
</dbReference>
<comment type="cofactor">
    <cofactor evidence="1">
        <name>pantetheine 4'-phosphate</name>
        <dbReference type="ChEBI" id="CHEBI:47942"/>
    </cofactor>
</comment>
<gene>
    <name evidence="8" type="ORF">V4F39_04385</name>
</gene>